<accession>A0AAN5VNU5</accession>
<organism evidence="2 3">
    <name type="scientific">Clostridioides difficile</name>
    <name type="common">Peptoclostridium difficile</name>
    <dbReference type="NCBI Taxonomy" id="1496"/>
    <lineage>
        <taxon>Bacteria</taxon>
        <taxon>Bacillati</taxon>
        <taxon>Bacillota</taxon>
        <taxon>Clostridia</taxon>
        <taxon>Peptostreptococcales</taxon>
        <taxon>Peptostreptococcaceae</taxon>
        <taxon>Clostridioides</taxon>
    </lineage>
</organism>
<name>A0AAN5VNU5_CLODI</name>
<evidence type="ECO:0000313" key="2">
    <source>
        <dbReference type="EMBL" id="HBH1543791.1"/>
    </source>
</evidence>
<protein>
    <submittedName>
        <fullName evidence="2">Uncharacterized protein</fullName>
    </submittedName>
</protein>
<dbReference type="EMBL" id="DAEPXK010000048">
    <property type="protein sequence ID" value="HBH1543791.1"/>
    <property type="molecule type" value="Genomic_DNA"/>
</dbReference>
<evidence type="ECO:0000313" key="3">
    <source>
        <dbReference type="Proteomes" id="UP000878956"/>
    </source>
</evidence>
<reference evidence="2" key="2">
    <citation type="submission" date="2021-06" db="EMBL/GenBank/DDBJ databases">
        <authorList>
            <consortium name="NCBI Pathogen Detection Project"/>
        </authorList>
    </citation>
    <scope>NUCLEOTIDE SEQUENCE</scope>
    <source>
        <strain evidence="2">HN1000</strain>
    </source>
</reference>
<feature type="transmembrane region" description="Helical" evidence="1">
    <location>
        <begin position="21"/>
        <end position="42"/>
    </location>
</feature>
<dbReference type="AlphaFoldDB" id="A0AAN5VNU5"/>
<evidence type="ECO:0000256" key="1">
    <source>
        <dbReference type="SAM" id="Phobius"/>
    </source>
</evidence>
<keyword evidence="1" id="KW-0812">Transmembrane</keyword>
<dbReference type="Proteomes" id="UP000878956">
    <property type="component" value="Unassembled WGS sequence"/>
</dbReference>
<dbReference type="RefSeq" id="WP_009899038.1">
    <property type="nucleotide sequence ID" value="NZ_CP037850.1"/>
</dbReference>
<sequence length="215" mass="24148">MGLELILSKIKNRLNNNDGSIAILGCALILVFVTVATGFLSLSNSSWVLNEVQSIMDLSTTNALQQSINNEYLRQEVINVSNSDSSISNDGVLNVNNKLLSDVINTSFRKELNRQVGLTPFIQKIDINYLKPELVYENWGLNYAGDLNKERPQLILDSIVQITLKNYREFDNLGSYIINEYNARDNGNMKISVEGKTGDGNLILTIRTLSRLVYR</sequence>
<comment type="caution">
    <text evidence="2">The sequence shown here is derived from an EMBL/GenBank/DDBJ whole genome shotgun (WGS) entry which is preliminary data.</text>
</comment>
<gene>
    <name evidence="2" type="ORF">KRM00_003324</name>
</gene>
<keyword evidence="1" id="KW-0472">Membrane</keyword>
<reference evidence="2" key="1">
    <citation type="journal article" date="2018" name="Genome Biol.">
        <title>SKESA: strategic k-mer extension for scrupulous assemblies.</title>
        <authorList>
            <person name="Souvorov A."/>
            <person name="Agarwala R."/>
            <person name="Lipman D.J."/>
        </authorList>
    </citation>
    <scope>NUCLEOTIDE SEQUENCE</scope>
    <source>
        <strain evidence="2">HN1000</strain>
    </source>
</reference>
<keyword evidence="1" id="KW-1133">Transmembrane helix</keyword>
<proteinExistence type="predicted"/>